<evidence type="ECO:0000313" key="3">
    <source>
        <dbReference type="Proteomes" id="UP000054538"/>
    </source>
</evidence>
<dbReference type="HOGENOM" id="CLU_051721_0_0_1"/>
<organism evidence="2 3">
    <name type="scientific">Paxillus rubicundulus Ve08.2h10</name>
    <dbReference type="NCBI Taxonomy" id="930991"/>
    <lineage>
        <taxon>Eukaryota</taxon>
        <taxon>Fungi</taxon>
        <taxon>Dikarya</taxon>
        <taxon>Basidiomycota</taxon>
        <taxon>Agaricomycotina</taxon>
        <taxon>Agaricomycetes</taxon>
        <taxon>Agaricomycetidae</taxon>
        <taxon>Boletales</taxon>
        <taxon>Paxilineae</taxon>
        <taxon>Paxillaceae</taxon>
        <taxon>Paxillus</taxon>
    </lineage>
</organism>
<reference evidence="2 3" key="1">
    <citation type="submission" date="2014-04" db="EMBL/GenBank/DDBJ databases">
        <authorList>
            <consortium name="DOE Joint Genome Institute"/>
            <person name="Kuo A."/>
            <person name="Kohler A."/>
            <person name="Jargeat P."/>
            <person name="Nagy L.G."/>
            <person name="Floudas D."/>
            <person name="Copeland A."/>
            <person name="Barry K.W."/>
            <person name="Cichocki N."/>
            <person name="Veneault-Fourrey C."/>
            <person name="LaButti K."/>
            <person name="Lindquist E.A."/>
            <person name="Lipzen A."/>
            <person name="Lundell T."/>
            <person name="Morin E."/>
            <person name="Murat C."/>
            <person name="Sun H."/>
            <person name="Tunlid A."/>
            <person name="Henrissat B."/>
            <person name="Grigoriev I.V."/>
            <person name="Hibbett D.S."/>
            <person name="Martin F."/>
            <person name="Nordberg H.P."/>
            <person name="Cantor M.N."/>
            <person name="Hua S.X."/>
        </authorList>
    </citation>
    <scope>NUCLEOTIDE SEQUENCE [LARGE SCALE GENOMIC DNA]</scope>
    <source>
        <strain evidence="2 3">Ve08.2h10</strain>
    </source>
</reference>
<reference evidence="3" key="2">
    <citation type="submission" date="2015-01" db="EMBL/GenBank/DDBJ databases">
        <title>Evolutionary Origins and Diversification of the Mycorrhizal Mutualists.</title>
        <authorList>
            <consortium name="DOE Joint Genome Institute"/>
            <consortium name="Mycorrhizal Genomics Consortium"/>
            <person name="Kohler A."/>
            <person name="Kuo A."/>
            <person name="Nagy L.G."/>
            <person name="Floudas D."/>
            <person name="Copeland A."/>
            <person name="Barry K.W."/>
            <person name="Cichocki N."/>
            <person name="Veneault-Fourrey C."/>
            <person name="LaButti K."/>
            <person name="Lindquist E.A."/>
            <person name="Lipzen A."/>
            <person name="Lundell T."/>
            <person name="Morin E."/>
            <person name="Murat C."/>
            <person name="Riley R."/>
            <person name="Ohm R."/>
            <person name="Sun H."/>
            <person name="Tunlid A."/>
            <person name="Henrissat B."/>
            <person name="Grigoriev I.V."/>
            <person name="Hibbett D.S."/>
            <person name="Martin F."/>
        </authorList>
    </citation>
    <scope>NUCLEOTIDE SEQUENCE [LARGE SCALE GENOMIC DNA]</scope>
    <source>
        <strain evidence="3">Ve08.2h10</strain>
    </source>
</reference>
<keyword evidence="3" id="KW-1185">Reference proteome</keyword>
<evidence type="ECO:0000256" key="1">
    <source>
        <dbReference type="SAM" id="MobiDB-lite"/>
    </source>
</evidence>
<proteinExistence type="predicted"/>
<name>A0A0D0DKF7_9AGAM</name>
<dbReference type="InParanoid" id="A0A0D0DKF7"/>
<dbReference type="Proteomes" id="UP000054538">
    <property type="component" value="Unassembled WGS sequence"/>
</dbReference>
<dbReference type="OrthoDB" id="3266683at2759"/>
<evidence type="ECO:0000313" key="2">
    <source>
        <dbReference type="EMBL" id="KIK78705.1"/>
    </source>
</evidence>
<accession>A0A0D0DKF7</accession>
<sequence>MAKAPHTPKKSSSVSALKPASKQGKRPNEENSGTDDDPKKSHAVILWAKSENFHLTDALLTLIEDSVMWKGALGFNRGAINDPTPTGKGRSLIHHNTNIEFSKDDLPALRTVIKNWINSLKSTFTKYCNKLGETGHSLVMSGHADKLYEGIEATNVYEAIEKKFPWYLWMSALMGSSPVLSRKAISNSQSYLNLAVLGVDDDADEDETEHHTPTLMVDEDVTLKSIGPLSPRGSLPSDKLEDKEEEVVFLLKIKFTVPAKCATESPAVSQSAKKCKTPQDLVKEVADAEREACLP</sequence>
<protein>
    <submittedName>
        <fullName evidence="2">Uncharacterized protein</fullName>
    </submittedName>
</protein>
<feature type="region of interest" description="Disordered" evidence="1">
    <location>
        <begin position="1"/>
        <end position="40"/>
    </location>
</feature>
<gene>
    <name evidence="2" type="ORF">PAXRUDRAFT_16730</name>
</gene>
<dbReference type="EMBL" id="KN826500">
    <property type="protein sequence ID" value="KIK78705.1"/>
    <property type="molecule type" value="Genomic_DNA"/>
</dbReference>
<dbReference type="AlphaFoldDB" id="A0A0D0DKF7"/>